<dbReference type="GO" id="GO:0046856">
    <property type="term" value="P:phosphatidylinositol dephosphorylation"/>
    <property type="evidence" value="ECO:0007669"/>
    <property type="project" value="InterPro"/>
</dbReference>
<evidence type="ECO:0000313" key="4">
    <source>
        <dbReference type="EMBL" id="TQD68953.1"/>
    </source>
</evidence>
<dbReference type="PANTHER" id="PTHR45666:SF34">
    <property type="entry name" value="TYPE IV INOSITOL POLYPHOSPHATE 5-PHOSPHATASE 7"/>
    <property type="match status" value="1"/>
</dbReference>
<keyword evidence="2" id="KW-0378">Hydrolase</keyword>
<sequence>MHPKEKRRTPAWCDRILWYGEGLQQLSYVRGESRFSDHRPVYGVFWAEVESSQNRLKKSTSYSSSRIDVEELLPYSHGYTELNFF</sequence>
<evidence type="ECO:0000256" key="1">
    <source>
        <dbReference type="ARBA" id="ARBA00010768"/>
    </source>
</evidence>
<dbReference type="GO" id="GO:0034485">
    <property type="term" value="F:phosphatidylinositol-3,4,5-trisphosphate 5-phosphatase activity"/>
    <property type="evidence" value="ECO:0007669"/>
    <property type="project" value="TreeGrafter"/>
</dbReference>
<evidence type="ECO:0000259" key="3">
    <source>
        <dbReference type="Pfam" id="PF22669"/>
    </source>
</evidence>
<dbReference type="EMBL" id="VIEB01006449">
    <property type="protein sequence ID" value="TQD68953.1"/>
    <property type="molecule type" value="Genomic_DNA"/>
</dbReference>
<name>A0A540K3Z1_MALBA</name>
<comment type="caution">
    <text evidence="4">The sequence shown here is derived from an EMBL/GenBank/DDBJ whole genome shotgun (WGS) entry which is preliminary data.</text>
</comment>
<dbReference type="InterPro" id="IPR045849">
    <property type="entry name" value="IP5P_plant"/>
</dbReference>
<dbReference type="GO" id="GO:0004439">
    <property type="term" value="F:phosphatidylinositol-4,5-bisphosphate 5-phosphatase activity"/>
    <property type="evidence" value="ECO:0007669"/>
    <property type="project" value="TreeGrafter"/>
</dbReference>
<dbReference type="InterPro" id="IPR000300">
    <property type="entry name" value="IPPc"/>
</dbReference>
<reference evidence="4 5" key="1">
    <citation type="journal article" date="2019" name="G3 (Bethesda)">
        <title>Sequencing of a Wild Apple (Malus baccata) Genome Unravels the Differences Between Cultivated and Wild Apple Species Regarding Disease Resistance and Cold Tolerance.</title>
        <authorList>
            <person name="Chen X."/>
        </authorList>
    </citation>
    <scope>NUCLEOTIDE SEQUENCE [LARGE SCALE GENOMIC DNA]</scope>
    <source>
        <strain evidence="5">cv. Shandingzi</strain>
        <tissue evidence="4">Leaves</tissue>
    </source>
</reference>
<dbReference type="Gene3D" id="3.60.10.10">
    <property type="entry name" value="Endonuclease/exonuclease/phosphatase"/>
    <property type="match status" value="1"/>
</dbReference>
<dbReference type="SUPFAM" id="SSF56219">
    <property type="entry name" value="DNase I-like"/>
    <property type="match status" value="1"/>
</dbReference>
<comment type="similarity">
    <text evidence="1">Belongs to the inositol polyphosphate 5-phosphatase family.</text>
</comment>
<dbReference type="STRING" id="106549.A0A540K3Z1"/>
<dbReference type="InterPro" id="IPR036691">
    <property type="entry name" value="Endo/exonu/phosph_ase_sf"/>
</dbReference>
<dbReference type="GO" id="GO:0004445">
    <property type="term" value="F:inositol-polyphosphate 5-phosphatase activity"/>
    <property type="evidence" value="ECO:0007669"/>
    <property type="project" value="InterPro"/>
</dbReference>
<dbReference type="Pfam" id="PF22669">
    <property type="entry name" value="Exo_endo_phos2"/>
    <property type="match status" value="1"/>
</dbReference>
<dbReference type="PANTHER" id="PTHR45666">
    <property type="entry name" value="TYPE IV INOSITOL POLYPHOSPHATE 5-PHOSPHATASE 9"/>
    <property type="match status" value="1"/>
</dbReference>
<dbReference type="Proteomes" id="UP000315295">
    <property type="component" value="Unassembled WGS sequence"/>
</dbReference>
<keyword evidence="5" id="KW-1185">Reference proteome</keyword>
<feature type="domain" description="Inositol polyphosphate-related phosphatase" evidence="3">
    <location>
        <begin position="4"/>
        <end position="43"/>
    </location>
</feature>
<protein>
    <recommendedName>
        <fullName evidence="3">Inositol polyphosphate-related phosphatase domain-containing protein</fullName>
    </recommendedName>
</protein>
<evidence type="ECO:0000256" key="2">
    <source>
        <dbReference type="ARBA" id="ARBA00022801"/>
    </source>
</evidence>
<evidence type="ECO:0000313" key="5">
    <source>
        <dbReference type="Proteomes" id="UP000315295"/>
    </source>
</evidence>
<accession>A0A540K3Z1</accession>
<proteinExistence type="inferred from homology"/>
<dbReference type="AlphaFoldDB" id="A0A540K3Z1"/>
<organism evidence="4 5">
    <name type="scientific">Malus baccata</name>
    <name type="common">Siberian crab apple</name>
    <name type="synonym">Pyrus baccata</name>
    <dbReference type="NCBI Taxonomy" id="106549"/>
    <lineage>
        <taxon>Eukaryota</taxon>
        <taxon>Viridiplantae</taxon>
        <taxon>Streptophyta</taxon>
        <taxon>Embryophyta</taxon>
        <taxon>Tracheophyta</taxon>
        <taxon>Spermatophyta</taxon>
        <taxon>Magnoliopsida</taxon>
        <taxon>eudicotyledons</taxon>
        <taxon>Gunneridae</taxon>
        <taxon>Pentapetalae</taxon>
        <taxon>rosids</taxon>
        <taxon>fabids</taxon>
        <taxon>Rosales</taxon>
        <taxon>Rosaceae</taxon>
        <taxon>Amygdaloideae</taxon>
        <taxon>Maleae</taxon>
        <taxon>Malus</taxon>
    </lineage>
</organism>
<gene>
    <name evidence="4" type="ORF">C1H46_045514</name>
</gene>